<organism evidence="2 3">
    <name type="scientific">Salinactinospora qingdaonensis</name>
    <dbReference type="NCBI Taxonomy" id="702744"/>
    <lineage>
        <taxon>Bacteria</taxon>
        <taxon>Bacillati</taxon>
        <taxon>Actinomycetota</taxon>
        <taxon>Actinomycetes</taxon>
        <taxon>Streptosporangiales</taxon>
        <taxon>Nocardiopsidaceae</taxon>
        <taxon>Salinactinospora</taxon>
    </lineage>
</organism>
<gene>
    <name evidence="2" type="ORF">GCM10022402_03970</name>
</gene>
<name>A0ABP7EZW6_9ACTN</name>
<evidence type="ECO:0000313" key="2">
    <source>
        <dbReference type="EMBL" id="GAA3726475.1"/>
    </source>
</evidence>
<keyword evidence="1" id="KW-0812">Transmembrane</keyword>
<evidence type="ECO:0000256" key="1">
    <source>
        <dbReference type="SAM" id="Phobius"/>
    </source>
</evidence>
<accession>A0ABP7EZW6</accession>
<reference evidence="3" key="1">
    <citation type="journal article" date="2019" name="Int. J. Syst. Evol. Microbiol.">
        <title>The Global Catalogue of Microorganisms (GCM) 10K type strain sequencing project: providing services to taxonomists for standard genome sequencing and annotation.</title>
        <authorList>
            <consortium name="The Broad Institute Genomics Platform"/>
            <consortium name="The Broad Institute Genome Sequencing Center for Infectious Disease"/>
            <person name="Wu L."/>
            <person name="Ma J."/>
        </authorList>
    </citation>
    <scope>NUCLEOTIDE SEQUENCE [LARGE SCALE GENOMIC DNA]</scope>
    <source>
        <strain evidence="3">JCM 17137</strain>
    </source>
</reference>
<keyword evidence="3" id="KW-1185">Reference proteome</keyword>
<sequence length="92" mass="10208">MYRGGDQIMVVAGCDAGNGFEYSRRVANVRLMSQYEEDNVDPAGSTQSFRRFVTENKERETAPRRPVLPYVLVGVGVVLAVVIVVTIVMLWG</sequence>
<feature type="transmembrane region" description="Helical" evidence="1">
    <location>
        <begin position="67"/>
        <end position="91"/>
    </location>
</feature>
<evidence type="ECO:0000313" key="3">
    <source>
        <dbReference type="Proteomes" id="UP001500908"/>
    </source>
</evidence>
<dbReference type="EMBL" id="BAABDD010000001">
    <property type="protein sequence ID" value="GAA3726475.1"/>
    <property type="molecule type" value="Genomic_DNA"/>
</dbReference>
<proteinExistence type="predicted"/>
<keyword evidence="1" id="KW-1133">Transmembrane helix</keyword>
<keyword evidence="1" id="KW-0472">Membrane</keyword>
<dbReference type="Proteomes" id="UP001500908">
    <property type="component" value="Unassembled WGS sequence"/>
</dbReference>
<comment type="caution">
    <text evidence="2">The sequence shown here is derived from an EMBL/GenBank/DDBJ whole genome shotgun (WGS) entry which is preliminary data.</text>
</comment>
<protein>
    <submittedName>
        <fullName evidence="2">Uncharacterized protein</fullName>
    </submittedName>
</protein>